<name>A0ABT5BHG4_9BACT</name>
<evidence type="ECO:0000259" key="4">
    <source>
        <dbReference type="SMART" id="SM00479"/>
    </source>
</evidence>
<keyword evidence="3 5" id="KW-0269">Exonuclease</keyword>
<evidence type="ECO:0000256" key="3">
    <source>
        <dbReference type="ARBA" id="ARBA00022839"/>
    </source>
</evidence>
<dbReference type="RefSeq" id="WP_272005282.1">
    <property type="nucleotide sequence ID" value="NZ_JAQNDN010000020.1"/>
</dbReference>
<evidence type="ECO:0000256" key="2">
    <source>
        <dbReference type="ARBA" id="ARBA00022801"/>
    </source>
</evidence>
<evidence type="ECO:0000313" key="6">
    <source>
        <dbReference type="Proteomes" id="UP001217838"/>
    </source>
</evidence>
<accession>A0ABT5BHG4</accession>
<proteinExistence type="predicted"/>
<reference evidence="5 6" key="1">
    <citation type="submission" date="2022-11" db="EMBL/GenBank/DDBJ databases">
        <title>Minimal conservation of predation-associated metabolite biosynthetic gene clusters underscores biosynthetic potential of Myxococcota including descriptions for ten novel species: Archangium lansinium sp. nov., Myxococcus landrumus sp. nov., Nannocystis bai.</title>
        <authorList>
            <person name="Ahearne A."/>
            <person name="Stevens C."/>
            <person name="Dowd S."/>
        </authorList>
    </citation>
    <scope>NUCLEOTIDE SEQUENCE [LARGE SCALE GENOMIC DNA]</scope>
    <source>
        <strain evidence="5 6">NCELM</strain>
    </source>
</reference>
<dbReference type="SUPFAM" id="SSF53098">
    <property type="entry name" value="Ribonuclease H-like"/>
    <property type="match status" value="1"/>
</dbReference>
<protein>
    <submittedName>
        <fullName evidence="5">Exonuclease domain-containing protein</fullName>
    </submittedName>
</protein>
<dbReference type="EMBL" id="JAQNDN010000020">
    <property type="protein sequence ID" value="MDC0672974.1"/>
    <property type="molecule type" value="Genomic_DNA"/>
</dbReference>
<dbReference type="InterPro" id="IPR051274">
    <property type="entry name" value="3-5_Exoribonuclease"/>
</dbReference>
<dbReference type="InterPro" id="IPR013520">
    <property type="entry name" value="Ribonucl_H"/>
</dbReference>
<keyword evidence="6" id="KW-1185">Reference proteome</keyword>
<dbReference type="InterPro" id="IPR047201">
    <property type="entry name" value="ERI-1_3'hExo-like"/>
</dbReference>
<sequence>MSEPTTRYLVVDLEATCDEHHALPREDTEIIEIGAVLVDGATLEPLDEFQSFVRPVVHPRLTPFCTQLTTITQADVARAPTFRFVAPKLAAFGQGALFCSWGGYDRNQLERDARRAGIRAPLGPRHLNLKEAFARAAGEARELGTQGALRRVGLAPTGTHHRGIDDARNIARLLPWALGRVAVAARHDHARRPR</sequence>
<dbReference type="Gene3D" id="3.30.420.10">
    <property type="entry name" value="Ribonuclease H-like superfamily/Ribonuclease H"/>
    <property type="match status" value="1"/>
</dbReference>
<keyword evidence="1" id="KW-0540">Nuclease</keyword>
<dbReference type="SMART" id="SM00479">
    <property type="entry name" value="EXOIII"/>
    <property type="match status" value="1"/>
</dbReference>
<dbReference type="Proteomes" id="UP001217838">
    <property type="component" value="Unassembled WGS sequence"/>
</dbReference>
<keyword evidence="2" id="KW-0378">Hydrolase</keyword>
<evidence type="ECO:0000313" key="5">
    <source>
        <dbReference type="EMBL" id="MDC0672974.1"/>
    </source>
</evidence>
<dbReference type="CDD" id="cd06133">
    <property type="entry name" value="ERI-1_3'hExo_like"/>
    <property type="match status" value="1"/>
</dbReference>
<gene>
    <name evidence="5" type="ORF">POL58_34795</name>
</gene>
<evidence type="ECO:0000256" key="1">
    <source>
        <dbReference type="ARBA" id="ARBA00022722"/>
    </source>
</evidence>
<dbReference type="InterPro" id="IPR036397">
    <property type="entry name" value="RNaseH_sf"/>
</dbReference>
<dbReference type="PANTHER" id="PTHR23044:SF61">
    <property type="entry name" value="3'-5' EXORIBONUCLEASE 1-RELATED"/>
    <property type="match status" value="1"/>
</dbReference>
<dbReference type="PANTHER" id="PTHR23044">
    <property type="entry name" value="3'-5' EXONUCLEASE ERI1-RELATED"/>
    <property type="match status" value="1"/>
</dbReference>
<dbReference type="Pfam" id="PF00929">
    <property type="entry name" value="RNase_T"/>
    <property type="match status" value="1"/>
</dbReference>
<dbReference type="InterPro" id="IPR012337">
    <property type="entry name" value="RNaseH-like_sf"/>
</dbReference>
<organism evidence="5 6">
    <name type="scientific">Nannocystis radixulma</name>
    <dbReference type="NCBI Taxonomy" id="2995305"/>
    <lineage>
        <taxon>Bacteria</taxon>
        <taxon>Pseudomonadati</taxon>
        <taxon>Myxococcota</taxon>
        <taxon>Polyangia</taxon>
        <taxon>Nannocystales</taxon>
        <taxon>Nannocystaceae</taxon>
        <taxon>Nannocystis</taxon>
    </lineage>
</organism>
<comment type="caution">
    <text evidence="5">The sequence shown here is derived from an EMBL/GenBank/DDBJ whole genome shotgun (WGS) entry which is preliminary data.</text>
</comment>
<dbReference type="GO" id="GO:0004527">
    <property type="term" value="F:exonuclease activity"/>
    <property type="evidence" value="ECO:0007669"/>
    <property type="project" value="UniProtKB-KW"/>
</dbReference>
<feature type="domain" description="Exonuclease" evidence="4">
    <location>
        <begin position="7"/>
        <end position="183"/>
    </location>
</feature>